<reference evidence="1 2" key="1">
    <citation type="submission" date="2020-04" db="EMBL/GenBank/DDBJ databases">
        <title>Bacillus sp. UniB3 isolated from commercial digestive syrup.</title>
        <authorList>
            <person name="Thorat V."/>
            <person name="Kirdat K."/>
            <person name="Tiwarekar B."/>
            <person name="Yadav A."/>
        </authorList>
    </citation>
    <scope>NUCLEOTIDE SEQUENCE [LARGE SCALE GENOMIC DNA]</scope>
    <source>
        <strain evidence="1 2">UniB3</strain>
    </source>
</reference>
<keyword evidence="1" id="KW-0547">Nucleotide-binding</keyword>
<dbReference type="RefSeq" id="WP_016201258.1">
    <property type="nucleotide sequence ID" value="NZ_JABBPK010000001.1"/>
</dbReference>
<accession>A0A7Y0K5R5</accession>
<keyword evidence="1" id="KW-0067">ATP-binding</keyword>
<dbReference type="EMBL" id="JABBPK010000001">
    <property type="protein sequence ID" value="NMO75900.1"/>
    <property type="molecule type" value="Genomic_DNA"/>
</dbReference>
<protein>
    <submittedName>
        <fullName evidence="1">ATP-binding protein</fullName>
    </submittedName>
</protein>
<evidence type="ECO:0000313" key="2">
    <source>
        <dbReference type="Proteomes" id="UP000588491"/>
    </source>
</evidence>
<sequence>MRDVQIVPWNKKEELVISVDNSGGIGQKEGDIVFASYDIVSYFSFRVAVMECIAAGGVPVSIVLQNFCGDPAWHQLVSGIHKGINELNLNSEIGITGSTESNFSLQQSAVSLTIIGKRKAGSRELSISNGKIAVIGSPLVGEEVILQGERVVPLAIFMQLAKNYNYRIQPVGSKGILYELGQLKGTLFKKEEVICSLDLLKSAGPATCFIVEYEKEAELKRIAGSYFHEVIITQRSN</sequence>
<proteinExistence type="predicted"/>
<dbReference type="Proteomes" id="UP000588491">
    <property type="component" value="Unassembled WGS sequence"/>
</dbReference>
<comment type="caution">
    <text evidence="1">The sequence shown here is derived from an EMBL/GenBank/DDBJ whole genome shotgun (WGS) entry which is preliminary data.</text>
</comment>
<dbReference type="AlphaFoldDB" id="A0A7Y0K5R5"/>
<evidence type="ECO:0000313" key="1">
    <source>
        <dbReference type="EMBL" id="NMO75900.1"/>
    </source>
</evidence>
<name>A0A7Y0K5R5_9BACI</name>
<gene>
    <name evidence="1" type="ORF">HHU08_02445</name>
</gene>
<organism evidence="1 2">
    <name type="scientific">Niallia alba</name>
    <dbReference type="NCBI Taxonomy" id="2729105"/>
    <lineage>
        <taxon>Bacteria</taxon>
        <taxon>Bacillati</taxon>
        <taxon>Bacillota</taxon>
        <taxon>Bacilli</taxon>
        <taxon>Bacillales</taxon>
        <taxon>Bacillaceae</taxon>
        <taxon>Niallia</taxon>
    </lineage>
</organism>
<dbReference type="GO" id="GO:0005524">
    <property type="term" value="F:ATP binding"/>
    <property type="evidence" value="ECO:0007669"/>
    <property type="project" value="UniProtKB-KW"/>
</dbReference>
<keyword evidence="2" id="KW-1185">Reference proteome</keyword>